<dbReference type="InterPro" id="IPR000566">
    <property type="entry name" value="Lipocln_cytosolic_FA-bd_dom"/>
</dbReference>
<dbReference type="Proteomes" id="UP000585474">
    <property type="component" value="Unassembled WGS sequence"/>
</dbReference>
<evidence type="ECO:0000313" key="3">
    <source>
        <dbReference type="EMBL" id="GFY93564.1"/>
    </source>
</evidence>
<dbReference type="InterPro" id="IPR047202">
    <property type="entry name" value="Lipocalin_Blc-like_dom"/>
</dbReference>
<feature type="compositionally biased region" description="Basic and acidic residues" evidence="1">
    <location>
        <begin position="418"/>
        <end position="427"/>
    </location>
</feature>
<evidence type="ECO:0000259" key="2">
    <source>
        <dbReference type="Pfam" id="PF08212"/>
    </source>
</evidence>
<dbReference type="GO" id="GO:0005737">
    <property type="term" value="C:cytoplasm"/>
    <property type="evidence" value="ECO:0007669"/>
    <property type="project" value="TreeGrafter"/>
</dbReference>
<dbReference type="EMBL" id="BJWL01000009">
    <property type="protein sequence ID" value="GFY93564.1"/>
    <property type="molecule type" value="Genomic_DNA"/>
</dbReference>
<dbReference type="GO" id="GO:0000302">
    <property type="term" value="P:response to reactive oxygen species"/>
    <property type="evidence" value="ECO:0007669"/>
    <property type="project" value="TreeGrafter"/>
</dbReference>
<dbReference type="CDD" id="cd19438">
    <property type="entry name" value="lipocalin_Blc-like"/>
    <property type="match status" value="1"/>
</dbReference>
<proteinExistence type="predicted"/>
<dbReference type="PANTHER" id="PTHR10612:SF34">
    <property type="entry name" value="APOLIPOPROTEIN D"/>
    <property type="match status" value="1"/>
</dbReference>
<feature type="region of interest" description="Disordered" evidence="1">
    <location>
        <begin position="392"/>
        <end position="427"/>
    </location>
</feature>
<comment type="caution">
    <text evidence="3">The sequence shown here is derived from an EMBL/GenBank/DDBJ whole genome shotgun (WGS) entry which is preliminary data.</text>
</comment>
<evidence type="ECO:0000313" key="4">
    <source>
        <dbReference type="Proteomes" id="UP000585474"/>
    </source>
</evidence>
<keyword evidence="4" id="KW-1185">Reference proteome</keyword>
<dbReference type="PANTHER" id="PTHR10612">
    <property type="entry name" value="APOLIPOPROTEIN D"/>
    <property type="match status" value="1"/>
</dbReference>
<feature type="compositionally biased region" description="Basic and acidic residues" evidence="1">
    <location>
        <begin position="399"/>
        <end position="411"/>
    </location>
</feature>
<feature type="region of interest" description="Disordered" evidence="1">
    <location>
        <begin position="200"/>
        <end position="221"/>
    </location>
</feature>
<protein>
    <submittedName>
        <fullName evidence="3">Temperature-induced lipocalin</fullName>
    </submittedName>
</protein>
<feature type="compositionally biased region" description="Basic and acidic residues" evidence="1">
    <location>
        <begin position="200"/>
        <end position="213"/>
    </location>
</feature>
<dbReference type="GO" id="GO:0006629">
    <property type="term" value="P:lipid metabolic process"/>
    <property type="evidence" value="ECO:0007669"/>
    <property type="project" value="TreeGrafter"/>
</dbReference>
<dbReference type="SUPFAM" id="SSF50814">
    <property type="entry name" value="Lipocalins"/>
    <property type="match status" value="1"/>
</dbReference>
<dbReference type="Gene3D" id="2.40.128.20">
    <property type="match status" value="1"/>
</dbReference>
<reference evidence="3 4" key="1">
    <citation type="submission" date="2019-07" db="EMBL/GenBank/DDBJ databases">
        <title>De Novo Assembly of kiwifruit Actinidia rufa.</title>
        <authorList>
            <person name="Sugita-Konishi S."/>
            <person name="Sato K."/>
            <person name="Mori E."/>
            <person name="Abe Y."/>
            <person name="Kisaki G."/>
            <person name="Hamano K."/>
            <person name="Suezawa K."/>
            <person name="Otani M."/>
            <person name="Fukuda T."/>
            <person name="Manabe T."/>
            <person name="Gomi K."/>
            <person name="Tabuchi M."/>
            <person name="Akimitsu K."/>
            <person name="Kataoka I."/>
        </authorList>
    </citation>
    <scope>NUCLEOTIDE SEQUENCE [LARGE SCALE GENOMIC DNA]</scope>
    <source>
        <strain evidence="4">cv. Fuchu</strain>
    </source>
</reference>
<sequence length="427" mass="49266">MAKKEMEVVKGLDLERPWTDGKRGFIEGTAYKADPKSDEAKLKVKFYVPPFLPIIPVVGDYWVLFIDDDYQYALIGQPSRKYLWILCRQNHIAEETYKQLVQRAKDEGYDVSKLHQTTHTDPPPEGEDGPKDTKGIWWFKSIFGKGLGVRLCIWGSCGAKRSERDSEMVRDVRSVISSFYVTGDWSLGTTIGIRAKFESPESHRSDFGGERKPISNSDQIQSAQKWRLSIPPRRDEALAPNRVKIGRWTHPYAPPEVSACQIHAPHARPRAPKEEDEWRSRAHAPGYSTCTRHKCLISTEKPFLSFLGIPDSLRDADYAPGKPRMRNEMNRKTIGQIRQCIGHEHDETSAHGLWTKLKKMYREKTSQNKALMRRLVLKLQRGTTVEELISEFQRKGQRRGPDKKVKEEVLIRRSRKRSREEVRKEDG</sequence>
<name>A0A7J0F4G3_9ERIC</name>
<evidence type="ECO:0000256" key="1">
    <source>
        <dbReference type="SAM" id="MobiDB-lite"/>
    </source>
</evidence>
<dbReference type="InterPro" id="IPR012674">
    <property type="entry name" value="Calycin"/>
</dbReference>
<gene>
    <name evidence="3" type="ORF">Acr_09g0000100</name>
</gene>
<dbReference type="Pfam" id="PF08212">
    <property type="entry name" value="Lipocalin_2"/>
    <property type="match status" value="1"/>
</dbReference>
<dbReference type="AlphaFoldDB" id="A0A7J0F4G3"/>
<accession>A0A7J0F4G3</accession>
<dbReference type="OrthoDB" id="565904at2759"/>
<organism evidence="3 4">
    <name type="scientific">Actinidia rufa</name>
    <dbReference type="NCBI Taxonomy" id="165716"/>
    <lineage>
        <taxon>Eukaryota</taxon>
        <taxon>Viridiplantae</taxon>
        <taxon>Streptophyta</taxon>
        <taxon>Embryophyta</taxon>
        <taxon>Tracheophyta</taxon>
        <taxon>Spermatophyta</taxon>
        <taxon>Magnoliopsida</taxon>
        <taxon>eudicotyledons</taxon>
        <taxon>Gunneridae</taxon>
        <taxon>Pentapetalae</taxon>
        <taxon>asterids</taxon>
        <taxon>Ericales</taxon>
        <taxon>Actinidiaceae</taxon>
        <taxon>Actinidia</taxon>
    </lineage>
</organism>
<feature type="domain" description="Lipocalin/cytosolic fatty-acid binding" evidence="2">
    <location>
        <begin position="19"/>
        <end position="118"/>
    </location>
</feature>